<dbReference type="InterPro" id="IPR041382">
    <property type="entry name" value="SH3_16"/>
</dbReference>
<feature type="domain" description="NlpC/P60" evidence="5">
    <location>
        <begin position="152"/>
        <end position="275"/>
    </location>
</feature>
<evidence type="ECO:0000259" key="5">
    <source>
        <dbReference type="PROSITE" id="PS51935"/>
    </source>
</evidence>
<protein>
    <submittedName>
        <fullName evidence="6">NlpC/P60 family protein</fullName>
    </submittedName>
</protein>
<dbReference type="AlphaFoldDB" id="A0A2S0MN40"/>
<proteinExistence type="inferred from homology"/>
<dbReference type="Gene3D" id="3.90.1720.10">
    <property type="entry name" value="endopeptidase domain like (from Nostoc punctiforme)"/>
    <property type="match status" value="1"/>
</dbReference>
<keyword evidence="3" id="KW-0378">Hydrolase</keyword>
<dbReference type="InterPro" id="IPR000064">
    <property type="entry name" value="NLP_P60_dom"/>
</dbReference>
<evidence type="ECO:0000313" key="6">
    <source>
        <dbReference type="EMBL" id="AVO37247.1"/>
    </source>
</evidence>
<keyword evidence="2" id="KW-0645">Protease</keyword>
<dbReference type="InterPro" id="IPR038765">
    <property type="entry name" value="Papain-like_cys_pep_sf"/>
</dbReference>
<dbReference type="RefSeq" id="WP_106471559.1">
    <property type="nucleotide sequence ID" value="NZ_CP027665.1"/>
</dbReference>
<organism evidence="6 7">
    <name type="scientific">Pukyongiella litopenaei</name>
    <dbReference type="NCBI Taxonomy" id="2605946"/>
    <lineage>
        <taxon>Bacteria</taxon>
        <taxon>Pseudomonadati</taxon>
        <taxon>Pseudomonadota</taxon>
        <taxon>Alphaproteobacteria</taxon>
        <taxon>Rhodobacterales</taxon>
        <taxon>Paracoccaceae</taxon>
        <taxon>Pukyongiella</taxon>
    </lineage>
</organism>
<keyword evidence="4" id="KW-0788">Thiol protease</keyword>
<dbReference type="PANTHER" id="PTHR47359">
    <property type="entry name" value="PEPTIDOGLYCAN DL-ENDOPEPTIDASE CWLO"/>
    <property type="match status" value="1"/>
</dbReference>
<dbReference type="Proteomes" id="UP000237655">
    <property type="component" value="Chromosome"/>
</dbReference>
<evidence type="ECO:0000256" key="2">
    <source>
        <dbReference type="ARBA" id="ARBA00022670"/>
    </source>
</evidence>
<keyword evidence="7" id="KW-1185">Reference proteome</keyword>
<dbReference type="GO" id="GO:0008234">
    <property type="term" value="F:cysteine-type peptidase activity"/>
    <property type="evidence" value="ECO:0007669"/>
    <property type="project" value="UniProtKB-KW"/>
</dbReference>
<evidence type="ECO:0000256" key="1">
    <source>
        <dbReference type="ARBA" id="ARBA00007074"/>
    </source>
</evidence>
<dbReference type="InterPro" id="IPR051794">
    <property type="entry name" value="PG_Endopeptidase_C40"/>
</dbReference>
<dbReference type="EMBL" id="CP027665">
    <property type="protein sequence ID" value="AVO37247.1"/>
    <property type="molecule type" value="Genomic_DNA"/>
</dbReference>
<dbReference type="PANTHER" id="PTHR47359:SF3">
    <property type="entry name" value="NLP_P60 DOMAIN-CONTAINING PROTEIN-RELATED"/>
    <property type="match status" value="1"/>
</dbReference>
<evidence type="ECO:0000313" key="7">
    <source>
        <dbReference type="Proteomes" id="UP000237655"/>
    </source>
</evidence>
<dbReference type="Pfam" id="PF00877">
    <property type="entry name" value="NLPC_P60"/>
    <property type="match status" value="1"/>
</dbReference>
<evidence type="ECO:0000256" key="3">
    <source>
        <dbReference type="ARBA" id="ARBA00022801"/>
    </source>
</evidence>
<sequence>MSDRRLTPANARVAAAHLADAAPGLIPVAGDRRQVLRPVVNLDRAPGGARDRQLLFGETVLAYEDRDGWSFVQADKDGYVGYVPSAALGPARDATHMVCAPATHAYAEASMKSPDRMSLSFGSRVTVTGTENRFADTGAGFIPSGHLRALESGPFDDPVAVAALFLGTPYLWGGNSRFGIDCSGLVQAALLACGRDCPGDSDLQAEAVGTALPRGTPPRRGDLLFWRGHVAWVADGATLLHANAHHMAVAHEAMDEAITRIEAQGDGPVTGHRRP</sequence>
<dbReference type="PROSITE" id="PS51935">
    <property type="entry name" value="NLPC_P60"/>
    <property type="match status" value="1"/>
</dbReference>
<name>A0A2S0MN40_9RHOB</name>
<gene>
    <name evidence="6" type="ORF">C6Y53_05655</name>
</gene>
<accession>A0A2S0MN40</accession>
<reference evidence="7" key="1">
    <citation type="submission" date="2018-03" db="EMBL/GenBank/DDBJ databases">
        <title>Genomic analysis of the strain SH-1 isolated from shrimp intestine.</title>
        <authorList>
            <person name="Kim Y.-S."/>
            <person name="Kim S.-E."/>
            <person name="Kim K.-H."/>
        </authorList>
    </citation>
    <scope>NUCLEOTIDE SEQUENCE [LARGE SCALE GENOMIC DNA]</scope>
    <source>
        <strain evidence="7">SH-1</strain>
    </source>
</reference>
<dbReference type="KEGG" id="thas:C6Y53_05655"/>
<dbReference type="Pfam" id="PF18348">
    <property type="entry name" value="SH3_16"/>
    <property type="match status" value="1"/>
</dbReference>
<comment type="similarity">
    <text evidence="1">Belongs to the peptidase C40 family.</text>
</comment>
<dbReference type="GO" id="GO:0006508">
    <property type="term" value="P:proteolysis"/>
    <property type="evidence" value="ECO:0007669"/>
    <property type="project" value="UniProtKB-KW"/>
</dbReference>
<dbReference type="SUPFAM" id="SSF54001">
    <property type="entry name" value="Cysteine proteinases"/>
    <property type="match status" value="1"/>
</dbReference>
<evidence type="ECO:0000256" key="4">
    <source>
        <dbReference type="ARBA" id="ARBA00022807"/>
    </source>
</evidence>